<organism evidence="4 5">
    <name type="scientific">Candidatus Woykebacteria bacterium GWA1_44_8</name>
    <dbReference type="NCBI Taxonomy" id="1802591"/>
    <lineage>
        <taxon>Bacteria</taxon>
        <taxon>Candidatus Woykeibacteriota</taxon>
    </lineage>
</organism>
<dbReference type="InterPro" id="IPR028055">
    <property type="entry name" value="YidC/Oxa/ALB_C"/>
</dbReference>
<sequence length="237" mass="27010">MFDLFHSLWLEGLYKPIYNLVIFTYNLTPGPSFGLTIIGLAIFIRFLFLYFTLLGYKHDEQLTEVKPQIEKIEEDKSLSSREKISKVSAITKPFGINPFLVSVPLFAQIIFLGVLYQIIQGGIYSPGYHSLYTFVKFTGPLNTHFFGFDLAHRNLTLSAAAAFFLFLERVWEYNRRKKIAENFSQKWDPLIWPAGTFIILSVLPSAKAIFVMTSVAFSFTINTIVQISSPKQPVAKA</sequence>
<feature type="transmembrane region" description="Helical" evidence="2">
    <location>
        <begin position="150"/>
        <end position="167"/>
    </location>
</feature>
<dbReference type="STRING" id="1802591.A2113_03360"/>
<protein>
    <recommendedName>
        <fullName evidence="3">Membrane insertase YidC/Oxa/ALB C-terminal domain-containing protein</fullName>
    </recommendedName>
</protein>
<keyword evidence="2" id="KW-0472">Membrane</keyword>
<dbReference type="AlphaFoldDB" id="A0A1G1W3L5"/>
<evidence type="ECO:0000256" key="1">
    <source>
        <dbReference type="RuleBase" id="RU003945"/>
    </source>
</evidence>
<feature type="transmembrane region" description="Helical" evidence="2">
    <location>
        <begin position="33"/>
        <end position="56"/>
    </location>
</feature>
<reference evidence="4 5" key="1">
    <citation type="journal article" date="2016" name="Nat. Commun.">
        <title>Thousands of microbial genomes shed light on interconnected biogeochemical processes in an aquifer system.</title>
        <authorList>
            <person name="Anantharaman K."/>
            <person name="Brown C.T."/>
            <person name="Hug L.A."/>
            <person name="Sharon I."/>
            <person name="Castelle C.J."/>
            <person name="Probst A.J."/>
            <person name="Thomas B.C."/>
            <person name="Singh A."/>
            <person name="Wilkins M.J."/>
            <person name="Karaoz U."/>
            <person name="Brodie E.L."/>
            <person name="Williams K.H."/>
            <person name="Hubbard S.S."/>
            <person name="Banfield J.F."/>
        </authorList>
    </citation>
    <scope>NUCLEOTIDE SEQUENCE [LARGE SCALE GENOMIC DNA]</scope>
</reference>
<dbReference type="Pfam" id="PF02096">
    <property type="entry name" value="60KD_IMP"/>
    <property type="match status" value="1"/>
</dbReference>
<accession>A0A1G1W3L5</accession>
<name>A0A1G1W3L5_9BACT</name>
<proteinExistence type="inferred from homology"/>
<feature type="transmembrane region" description="Helical" evidence="2">
    <location>
        <begin position="99"/>
        <end position="119"/>
    </location>
</feature>
<comment type="caution">
    <text evidence="4">The sequence shown here is derived from an EMBL/GenBank/DDBJ whole genome shotgun (WGS) entry which is preliminary data.</text>
</comment>
<evidence type="ECO:0000313" key="5">
    <source>
        <dbReference type="Proteomes" id="UP000176299"/>
    </source>
</evidence>
<feature type="transmembrane region" description="Helical" evidence="2">
    <location>
        <begin position="187"/>
        <end position="203"/>
    </location>
</feature>
<dbReference type="Proteomes" id="UP000176299">
    <property type="component" value="Unassembled WGS sequence"/>
</dbReference>
<keyword evidence="2" id="KW-1133">Transmembrane helix</keyword>
<keyword evidence="1 2" id="KW-0812">Transmembrane</keyword>
<evidence type="ECO:0000256" key="2">
    <source>
        <dbReference type="SAM" id="Phobius"/>
    </source>
</evidence>
<gene>
    <name evidence="4" type="ORF">A2113_03360</name>
</gene>
<dbReference type="GO" id="GO:0016020">
    <property type="term" value="C:membrane"/>
    <property type="evidence" value="ECO:0007669"/>
    <property type="project" value="UniProtKB-SubCell"/>
</dbReference>
<comment type="subcellular location">
    <subcellularLocation>
        <location evidence="1">Membrane</location>
        <topology evidence="1">Multi-pass membrane protein</topology>
    </subcellularLocation>
</comment>
<feature type="domain" description="Membrane insertase YidC/Oxa/ALB C-terminal" evidence="3">
    <location>
        <begin position="33"/>
        <end position="225"/>
    </location>
</feature>
<dbReference type="EMBL" id="MHCN01000007">
    <property type="protein sequence ID" value="OGY22278.1"/>
    <property type="molecule type" value="Genomic_DNA"/>
</dbReference>
<evidence type="ECO:0000313" key="4">
    <source>
        <dbReference type="EMBL" id="OGY22278.1"/>
    </source>
</evidence>
<comment type="similarity">
    <text evidence="1">Belongs to the OXA1/ALB3/YidC family.</text>
</comment>
<evidence type="ECO:0000259" key="3">
    <source>
        <dbReference type="Pfam" id="PF02096"/>
    </source>
</evidence>